<evidence type="ECO:0000313" key="1">
    <source>
        <dbReference type="EMBL" id="WPA93180.1"/>
    </source>
</evidence>
<dbReference type="Proteomes" id="UP001302443">
    <property type="component" value="Chromosome"/>
</dbReference>
<reference evidence="1 2" key="1">
    <citation type="submission" date="2023-09" db="EMBL/GenBank/DDBJ databases">
        <title>Genomic Revisitation and Reclassification of the Genus Providencia.</title>
        <authorList>
            <person name="Dong X."/>
        </authorList>
    </citation>
    <scope>NUCLEOTIDE SEQUENCE [LARGE SCALE GENOMIC DNA]</scope>
    <source>
        <strain evidence="1 2">D4759</strain>
    </source>
</reference>
<name>A0ABZ0N5E1_9GAMM</name>
<dbReference type="RefSeq" id="WP_286272206.1">
    <property type="nucleotide sequence ID" value="NZ_CP135990.1"/>
</dbReference>
<accession>A0ABZ0N5E1</accession>
<evidence type="ECO:0000313" key="2">
    <source>
        <dbReference type="Proteomes" id="UP001302443"/>
    </source>
</evidence>
<organism evidence="1 2">
    <name type="scientific">Providencia zhijiangensis</name>
    <dbReference type="NCBI Taxonomy" id="3053982"/>
    <lineage>
        <taxon>Bacteria</taxon>
        <taxon>Pseudomonadati</taxon>
        <taxon>Pseudomonadota</taxon>
        <taxon>Gammaproteobacteria</taxon>
        <taxon>Enterobacterales</taxon>
        <taxon>Morganellaceae</taxon>
        <taxon>Providencia</taxon>
    </lineage>
</organism>
<keyword evidence="2" id="KW-1185">Reference proteome</keyword>
<dbReference type="EMBL" id="CP135990">
    <property type="protein sequence ID" value="WPA93180.1"/>
    <property type="molecule type" value="Genomic_DNA"/>
</dbReference>
<protein>
    <submittedName>
        <fullName evidence="1">Uncharacterized protein</fullName>
    </submittedName>
</protein>
<gene>
    <name evidence="1" type="ORF">QS795_005265</name>
</gene>
<sequence length="466" mass="53910">MITKVKFSIPFQQASIVDYIATNIPSLFENKLVKVSNISPIQAGICRGLSTCFLMHENNNRGTQYIEKINESFDTLTHYEEPQDTLDEYLLNLTKKIKLAEFNVLIHQAINEQIDYGNATELNNLSIDINNFTLREIGAQEENIEYLVNLLQIPEITQKLNEPDTFLTDYNFSANIEHYINKILNKDSTDHLYLSSENVEKINEKLSNKKPLTINDAKLILTSFFLHEVDKITLISAARKVYSGLINDNSYTLKDRHNTNHDGELKTLSQIELDIDESIKNNAYYYCLLASLNHCMAISAQRCHQKVIYKFFDPNEGILISEDSYEFFNQLFQIFNEFNINGETERSYAGHTLLNVRLIQKKTDSHNRIKLFSLTNNEIQDNIKKSLIKNKIEIALSENFKMKLKHHDSINSETQLSIVGLKRKWNIYSTETDVEKMILTVAEKLPLIKNKKGNLSIDEYGEIHHR</sequence>
<proteinExistence type="predicted"/>